<dbReference type="Proteomes" id="UP000246104">
    <property type="component" value="Unassembled WGS sequence"/>
</dbReference>
<evidence type="ECO:0000313" key="1">
    <source>
        <dbReference type="EMBL" id="PWU23650.1"/>
    </source>
</evidence>
<reference evidence="1 2" key="1">
    <citation type="submission" date="2018-02" db="EMBL/GenBank/DDBJ databases">
        <title>Genomic Reconstructions from Amazon Rainforest and Pasture Soil Reveal Novel Insights into the Physiology of Candidate Phyla in Tropical Sites.</title>
        <authorList>
            <person name="Kroeger M.E."/>
            <person name="Delmont T."/>
            <person name="Eren A.M."/>
            <person name="Guo J."/>
            <person name="Meyer K.M."/>
            <person name="Khan K."/>
            <person name="Rodrigues J.L.M."/>
            <person name="Bohannan B.J.M."/>
            <person name="Tringe S."/>
            <person name="Borges C.D."/>
            <person name="Tiedje J."/>
            <person name="Tsai S.M."/>
            <person name="Nusslein K."/>
        </authorList>
    </citation>
    <scope>NUCLEOTIDE SEQUENCE [LARGE SCALE GENOMIC DNA]</scope>
    <source>
        <strain evidence="1">Amazon FNV 2010 28 9</strain>
    </source>
</reference>
<protein>
    <submittedName>
        <fullName evidence="1">Uncharacterized protein</fullName>
    </submittedName>
</protein>
<evidence type="ECO:0000313" key="2">
    <source>
        <dbReference type="Proteomes" id="UP000246104"/>
    </source>
</evidence>
<dbReference type="AlphaFoldDB" id="A0A317JT79"/>
<sequence length="157" mass="16606">MHAPVGAVDGAGVGILQSEGHDVGVSPLLISHTPFPQYPLQPPLQVMVPLQMVVPHAVGEQVCVHVWPTGLPPLHCFPDLHAPFPLLQEELGPNQVVHSLFELQQPLLAPSGNPVEPPVGGGFAEHVEAHVLGAATHRQPHASLHVISLAEQPAAYD</sequence>
<dbReference type="EMBL" id="PSRQ01000026">
    <property type="protein sequence ID" value="PWU23650.1"/>
    <property type="molecule type" value="Genomic_DNA"/>
</dbReference>
<organism evidence="1 2">
    <name type="scientific">Candidatus Cerribacteria bacterium 'Amazon FNV 2010 28 9'</name>
    <dbReference type="NCBI Taxonomy" id="2081795"/>
    <lineage>
        <taxon>Bacteria</taxon>
        <taxon>Candidatus Cerribacteria</taxon>
    </lineage>
</organism>
<name>A0A317JT79_9BACT</name>
<proteinExistence type="predicted"/>
<gene>
    <name evidence="1" type="ORF">C5B42_02215</name>
</gene>
<accession>A0A317JT79</accession>
<comment type="caution">
    <text evidence="1">The sequence shown here is derived from an EMBL/GenBank/DDBJ whole genome shotgun (WGS) entry which is preliminary data.</text>
</comment>